<dbReference type="PROSITE" id="PS51917">
    <property type="entry name" value="PRU"/>
    <property type="match status" value="1"/>
</dbReference>
<organism evidence="8 9">
    <name type="scientific">Cordyceps militaris (strain CM01)</name>
    <name type="common">Caterpillar fungus</name>
    <dbReference type="NCBI Taxonomy" id="983644"/>
    <lineage>
        <taxon>Eukaryota</taxon>
        <taxon>Fungi</taxon>
        <taxon>Dikarya</taxon>
        <taxon>Ascomycota</taxon>
        <taxon>Pezizomycotina</taxon>
        <taxon>Sordariomycetes</taxon>
        <taxon>Hypocreomycetidae</taxon>
        <taxon>Hypocreales</taxon>
        <taxon>Cordycipitaceae</taxon>
        <taxon>Cordyceps</taxon>
    </lineage>
</organism>
<evidence type="ECO:0000256" key="1">
    <source>
        <dbReference type="ARBA" id="ARBA00004123"/>
    </source>
</evidence>
<accession>G3J2Q9</accession>
<dbReference type="VEuPathDB" id="FungiDB:CCM_01049"/>
<evidence type="ECO:0000256" key="5">
    <source>
        <dbReference type="ARBA" id="ARBA00023242"/>
    </source>
</evidence>
<dbReference type="Pfam" id="PF04683">
    <property type="entry name" value="Rpn13_ADRM1_Pru"/>
    <property type="match status" value="1"/>
</dbReference>
<feature type="domain" description="Pru" evidence="7">
    <location>
        <begin position="1"/>
        <end position="138"/>
    </location>
</feature>
<reference evidence="8 9" key="1">
    <citation type="journal article" date="2011" name="Genome Biol.">
        <title>Genome sequence of the insect pathogenic fungus Cordyceps militaris, a valued traditional Chinese medicine.</title>
        <authorList>
            <person name="Zheng P."/>
            <person name="Xia Y."/>
            <person name="Xiao G."/>
            <person name="Xiong C."/>
            <person name="Hu X."/>
            <person name="Zhang S."/>
            <person name="Zheng H."/>
            <person name="Huang Y."/>
            <person name="Zhou Y."/>
            <person name="Wang S."/>
            <person name="Zhao G.P."/>
            <person name="Liu X."/>
            <person name="St Leger R.J."/>
            <person name="Wang C."/>
        </authorList>
    </citation>
    <scope>NUCLEOTIDE SEQUENCE [LARGE SCALE GENOMIC DNA]</scope>
    <source>
        <strain evidence="8 9">CM01</strain>
    </source>
</reference>
<keyword evidence="5" id="KW-0539">Nucleus</keyword>
<dbReference type="InterPro" id="IPR038633">
    <property type="entry name" value="Rpn13/ADRM1_Pru_sf"/>
</dbReference>
<evidence type="ECO:0000313" key="8">
    <source>
        <dbReference type="EMBL" id="EGX96393.1"/>
    </source>
</evidence>
<dbReference type="GO" id="GO:0005634">
    <property type="term" value="C:nucleus"/>
    <property type="evidence" value="ECO:0007669"/>
    <property type="project" value="UniProtKB-SubCell"/>
</dbReference>
<keyword evidence="9" id="KW-1185">Reference proteome</keyword>
<dbReference type="PANTHER" id="PTHR12225">
    <property type="entry name" value="ADHESION REGULATING MOLECULE 1 110 KDA CELL MEMBRANE GLYCOPROTEIN"/>
    <property type="match status" value="1"/>
</dbReference>
<evidence type="ECO:0000256" key="4">
    <source>
        <dbReference type="ARBA" id="ARBA00022942"/>
    </source>
</evidence>
<dbReference type="eggNOG" id="KOG3037">
    <property type="taxonomic scope" value="Eukaryota"/>
</dbReference>
<evidence type="ECO:0000256" key="2">
    <source>
        <dbReference type="ARBA" id="ARBA00004496"/>
    </source>
</evidence>
<feature type="region of interest" description="Disordered" evidence="6">
    <location>
        <begin position="152"/>
        <end position="213"/>
    </location>
</feature>
<sequence length="389" mass="42148">MVTELVIFKAGRCEVDTTGSSRPYKVKPLPEPGYISLHYEDELIKFCWRLRDTHVDEAELELVMVPTDGTFVPYEYDATAQPTSKTNGRIFVLKFASSSQRYLFWLQSKPQGSGTDAGYLSTRDREVGDLVNRILQGEDLNTWREVEYLRNMNSPDDDDETMEDVQGQGSASRQRHGSGGAGAGATGGDVREEGEEAREGGSDGARAASNEATDASAAVQRFLSSISGTNLRNNSVQRQHADLPYPYLNHLLPPPMTIPMVTEASECFLDSLLNYLPPSIILMAADAPIAHSSTAEPDQTAVEAAKTALSTAQKRDLITRVLRSPQFHQALGTLTMALRDGGLPTIADALGVNVENGGYIQQGGMPLGGGHAIKAFVDGVIKSAKEKQD</sequence>
<dbReference type="OMA" id="RSPQFMQ"/>
<dbReference type="InterPro" id="IPR006773">
    <property type="entry name" value="Rpn13/ADRM1"/>
</dbReference>
<keyword evidence="3" id="KW-0963">Cytoplasm</keyword>
<evidence type="ECO:0000313" key="9">
    <source>
        <dbReference type="Proteomes" id="UP000001610"/>
    </source>
</evidence>
<dbReference type="RefSeq" id="XP_006666270.1">
    <property type="nucleotide sequence ID" value="XM_006666207.1"/>
</dbReference>
<evidence type="ECO:0000256" key="3">
    <source>
        <dbReference type="ARBA" id="ARBA00022490"/>
    </source>
</evidence>
<dbReference type="STRING" id="983644.G3J2Q9"/>
<dbReference type="InterPro" id="IPR044868">
    <property type="entry name" value="Rpn13/ADRM1_Pru"/>
</dbReference>
<dbReference type="Gene3D" id="1.10.2020.20">
    <property type="match status" value="1"/>
</dbReference>
<feature type="compositionally biased region" description="Gly residues" evidence="6">
    <location>
        <begin position="177"/>
        <end position="187"/>
    </location>
</feature>
<protein>
    <submittedName>
        <fullName evidence="8">Adhesion regulating molecule, putative</fullName>
    </submittedName>
</protein>
<dbReference type="InParanoid" id="G3J2Q9"/>
<dbReference type="InterPro" id="IPR038108">
    <property type="entry name" value="RPN13_DEUBAD_sf"/>
</dbReference>
<dbReference type="KEGG" id="cmt:CCM_01049"/>
<name>G3J2Q9_CORMM</name>
<gene>
    <name evidence="8" type="ORF">CCM_01049</name>
</gene>
<dbReference type="GO" id="GO:0061133">
    <property type="term" value="F:endopeptidase activator activity"/>
    <property type="evidence" value="ECO:0007669"/>
    <property type="project" value="TreeGrafter"/>
</dbReference>
<dbReference type="Proteomes" id="UP000001610">
    <property type="component" value="Unassembled WGS sequence"/>
</dbReference>
<dbReference type="EMBL" id="JH126399">
    <property type="protein sequence ID" value="EGX96393.1"/>
    <property type="molecule type" value="Genomic_DNA"/>
</dbReference>
<dbReference type="GO" id="GO:0008541">
    <property type="term" value="C:proteasome regulatory particle, lid subcomplex"/>
    <property type="evidence" value="ECO:0007669"/>
    <property type="project" value="TreeGrafter"/>
</dbReference>
<dbReference type="AlphaFoldDB" id="G3J2Q9"/>
<feature type="compositionally biased region" description="Low complexity" evidence="6">
    <location>
        <begin position="204"/>
        <end position="213"/>
    </location>
</feature>
<keyword evidence="4" id="KW-0647">Proteasome</keyword>
<proteinExistence type="predicted"/>
<comment type="subcellular location">
    <subcellularLocation>
        <location evidence="2">Cytoplasm</location>
    </subcellularLocation>
    <subcellularLocation>
        <location evidence="1">Nucleus</location>
    </subcellularLocation>
</comment>
<dbReference type="GO" id="GO:0070628">
    <property type="term" value="F:proteasome binding"/>
    <property type="evidence" value="ECO:0007669"/>
    <property type="project" value="TreeGrafter"/>
</dbReference>
<dbReference type="GO" id="GO:0005737">
    <property type="term" value="C:cytoplasm"/>
    <property type="evidence" value="ECO:0007669"/>
    <property type="project" value="UniProtKB-SubCell"/>
</dbReference>
<dbReference type="OrthoDB" id="340431at2759"/>
<evidence type="ECO:0000256" key="6">
    <source>
        <dbReference type="SAM" id="MobiDB-lite"/>
    </source>
</evidence>
<dbReference type="PANTHER" id="PTHR12225:SF0">
    <property type="entry name" value="PROTEASOMAL UBIQUITIN RECEPTOR ADRM1"/>
    <property type="match status" value="1"/>
</dbReference>
<dbReference type="HOGENOM" id="CLU_041798_4_0_1"/>
<dbReference type="GeneID" id="18163082"/>
<dbReference type="Gene3D" id="2.30.29.70">
    <property type="entry name" value="Proteasomal ubiquitin receptor Rpn13/ADRM1"/>
    <property type="match status" value="1"/>
</dbReference>
<evidence type="ECO:0000259" key="7">
    <source>
        <dbReference type="PROSITE" id="PS51917"/>
    </source>
</evidence>